<dbReference type="InterPro" id="IPR003594">
    <property type="entry name" value="HATPase_dom"/>
</dbReference>
<dbReference type="InterPro" id="IPR050267">
    <property type="entry name" value="Anti-sigma-factor_SerPK"/>
</dbReference>
<keyword evidence="1" id="KW-0723">Serine/threonine-protein kinase</keyword>
<gene>
    <name evidence="3" type="ORF">CC117_24460</name>
</gene>
<dbReference type="SUPFAM" id="SSF55874">
    <property type="entry name" value="ATPase domain of HSP90 chaperone/DNA topoisomerase II/histidine kinase"/>
    <property type="match status" value="1"/>
</dbReference>
<protein>
    <submittedName>
        <fullName evidence="3">ATPase</fullName>
    </submittedName>
</protein>
<dbReference type="CDD" id="cd16936">
    <property type="entry name" value="HATPase_RsbW-like"/>
    <property type="match status" value="1"/>
</dbReference>
<name>A0A1S1QK63_9ACTN</name>
<dbReference type="PANTHER" id="PTHR35526">
    <property type="entry name" value="ANTI-SIGMA-F FACTOR RSBW-RELATED"/>
    <property type="match status" value="1"/>
</dbReference>
<dbReference type="AlphaFoldDB" id="A0A1S1QK63"/>
<dbReference type="PANTHER" id="PTHR35526:SF3">
    <property type="entry name" value="ANTI-SIGMA-F FACTOR RSBW"/>
    <property type="match status" value="1"/>
</dbReference>
<evidence type="ECO:0000259" key="2">
    <source>
        <dbReference type="Pfam" id="PF13581"/>
    </source>
</evidence>
<dbReference type="Gene3D" id="3.30.565.10">
    <property type="entry name" value="Histidine kinase-like ATPase, C-terminal domain"/>
    <property type="match status" value="1"/>
</dbReference>
<proteinExistence type="predicted"/>
<evidence type="ECO:0000313" key="4">
    <source>
        <dbReference type="Proteomes" id="UP000179627"/>
    </source>
</evidence>
<dbReference type="GO" id="GO:0004674">
    <property type="term" value="F:protein serine/threonine kinase activity"/>
    <property type="evidence" value="ECO:0007669"/>
    <property type="project" value="UniProtKB-KW"/>
</dbReference>
<sequence length="130" mass="14227">MVAVRDKGWSANVDLPFDARAAGAAREVLRGLLLAWGHDRQTDDAVLVVSELVTNAVQHAGERGQLRLALRVTGEVLRLELADGSSVQPVAREIVDSDERGRGMHIVDQLTARWGVETHGDGKRVWVELD</sequence>
<comment type="caution">
    <text evidence="3">The sequence shown here is derived from an EMBL/GenBank/DDBJ whole genome shotgun (WGS) entry which is preliminary data.</text>
</comment>
<feature type="domain" description="Histidine kinase/HSP90-like ATPase" evidence="2">
    <location>
        <begin position="16"/>
        <end position="127"/>
    </location>
</feature>
<reference evidence="4" key="1">
    <citation type="submission" date="2016-07" db="EMBL/GenBank/DDBJ databases">
        <title>Sequence Frankia sp. strain CcI1.17.</title>
        <authorList>
            <person name="Ghodhbane-Gtari F."/>
            <person name="Swanson E."/>
            <person name="Gueddou A."/>
            <person name="Morris K."/>
            <person name="Hezbri K."/>
            <person name="Ktari A."/>
            <person name="Nouioui I."/>
            <person name="Abebe-Akele F."/>
            <person name="Simpson S."/>
            <person name="Thomas K."/>
            <person name="Gtari M."/>
            <person name="Tisa L.S."/>
            <person name="Hurst S."/>
        </authorList>
    </citation>
    <scope>NUCLEOTIDE SEQUENCE [LARGE SCALE GENOMIC DNA]</scope>
    <source>
        <strain evidence="4">Cc1.17</strain>
    </source>
</reference>
<accession>A0A1S1QK63</accession>
<dbReference type="Pfam" id="PF13581">
    <property type="entry name" value="HATPase_c_2"/>
    <property type="match status" value="1"/>
</dbReference>
<keyword evidence="1" id="KW-0418">Kinase</keyword>
<evidence type="ECO:0000256" key="1">
    <source>
        <dbReference type="ARBA" id="ARBA00022527"/>
    </source>
</evidence>
<evidence type="ECO:0000313" key="3">
    <source>
        <dbReference type="EMBL" id="OHV32704.1"/>
    </source>
</evidence>
<dbReference type="InterPro" id="IPR036890">
    <property type="entry name" value="HATPase_C_sf"/>
</dbReference>
<keyword evidence="1" id="KW-0808">Transferase</keyword>
<dbReference type="Proteomes" id="UP000179627">
    <property type="component" value="Unassembled WGS sequence"/>
</dbReference>
<keyword evidence="4" id="KW-1185">Reference proteome</keyword>
<dbReference type="EMBL" id="MBLM01000137">
    <property type="protein sequence ID" value="OHV32704.1"/>
    <property type="molecule type" value="Genomic_DNA"/>
</dbReference>
<organism evidence="3 4">
    <name type="scientific">Parafrankia colletiae</name>
    <dbReference type="NCBI Taxonomy" id="573497"/>
    <lineage>
        <taxon>Bacteria</taxon>
        <taxon>Bacillati</taxon>
        <taxon>Actinomycetota</taxon>
        <taxon>Actinomycetes</taxon>
        <taxon>Frankiales</taxon>
        <taxon>Frankiaceae</taxon>
        <taxon>Parafrankia</taxon>
    </lineage>
</organism>